<evidence type="ECO:0000313" key="1">
    <source>
        <dbReference type="EMBL" id="CAE7521419.1"/>
    </source>
</evidence>
<protein>
    <submittedName>
        <fullName evidence="1">Uncharacterized protein</fullName>
    </submittedName>
</protein>
<reference evidence="1" key="1">
    <citation type="submission" date="2021-02" db="EMBL/GenBank/DDBJ databases">
        <authorList>
            <person name="Dougan E. K."/>
            <person name="Rhodes N."/>
            <person name="Thang M."/>
            <person name="Chan C."/>
        </authorList>
    </citation>
    <scope>NUCLEOTIDE SEQUENCE</scope>
</reference>
<dbReference type="AlphaFoldDB" id="A0A812TG55"/>
<accession>A0A812TG55</accession>
<dbReference type="EMBL" id="CAJNIZ010030121">
    <property type="protein sequence ID" value="CAE7521419.1"/>
    <property type="molecule type" value="Genomic_DNA"/>
</dbReference>
<feature type="non-terminal residue" evidence="1">
    <location>
        <position position="241"/>
    </location>
</feature>
<gene>
    <name evidence="1" type="ORF">SPIL2461_LOCUS13648</name>
</gene>
<name>A0A812TG55_SYMPI</name>
<sequence>NLTLDINEVQVVIHYPLDADGFFWHHRILLHRVEGGEWLTLTPDLEIARHNLGAHRHRVLDRAAPFPADIAADIYAHDPIGRAALANFKRQAQIQAAILGEGALMDPTVDAALLGNEATGLAFTMKGVVLRHGEEVFVERVGVNAMAEWRRTKGLEGADVRLLGDHRDAAGKKQLDLRQAVTLMKDPVDGDFPIAGVKAAKEFHVSVAASAGGFLSYHSEWLRLSGVSKKGQCSPCSPSPL</sequence>
<proteinExistence type="predicted"/>
<evidence type="ECO:0000313" key="2">
    <source>
        <dbReference type="Proteomes" id="UP000649617"/>
    </source>
</evidence>
<dbReference type="Proteomes" id="UP000649617">
    <property type="component" value="Unassembled WGS sequence"/>
</dbReference>
<comment type="caution">
    <text evidence="1">The sequence shown here is derived from an EMBL/GenBank/DDBJ whole genome shotgun (WGS) entry which is preliminary data.</text>
</comment>
<organism evidence="1 2">
    <name type="scientific">Symbiodinium pilosum</name>
    <name type="common">Dinoflagellate</name>
    <dbReference type="NCBI Taxonomy" id="2952"/>
    <lineage>
        <taxon>Eukaryota</taxon>
        <taxon>Sar</taxon>
        <taxon>Alveolata</taxon>
        <taxon>Dinophyceae</taxon>
        <taxon>Suessiales</taxon>
        <taxon>Symbiodiniaceae</taxon>
        <taxon>Symbiodinium</taxon>
    </lineage>
</organism>
<dbReference type="OrthoDB" id="430420at2759"/>
<keyword evidence="2" id="KW-1185">Reference proteome</keyword>